<evidence type="ECO:0000259" key="2">
    <source>
        <dbReference type="Pfam" id="PF05170"/>
    </source>
</evidence>
<dbReference type="AlphaFoldDB" id="A0A4Q6XVP7"/>
<dbReference type="InterPro" id="IPR052894">
    <property type="entry name" value="AsmA-related"/>
</dbReference>
<keyword evidence="1" id="KW-0812">Transmembrane</keyword>
<sequence length="637" mass="66612">MTPATQSLLRRAGWAGLILVGIAALLVLALGALPFGLLRPMIERGISTRFGAPAHIGAIRRLQVFSYTPDIAIDDLRIAQPDWVGGGDFIRARTVTVRLPVLKLLFGGVKPDALAIDGLAVALVRDANGRSNWKGKPRPADAPPLTTGPGLTRLTIRDGQLSLRDAKRGLNLAGPLSVEGAAGLRLAATGTFLGTPATLDVRGGRIDGIDPAAAWPVELHLVSPALRLEAKGTTDGVLNTHRFGATVTARAPTLKNLDRAIEAGLFGTQPIALIGQVRHDGRDWYLDTIGGGIGRSRFVGKASILKRDGRTAIDAQMRASQFDFDDLSDDVGRAKAAASKAALGPRVLPPTRINLSHLGKTDGTITFRVDHLLSGGGTVFRTLRGQLHLDHQLLTVDHLVATLATGQMTGVMRVDHRSGRPKLSTDLRLEGMTLDTLVGSPDDITGIVRGRITLSGQGDTVREALSHADGTAAIVSNDGTIKAMVADVLGQDLGGTIKQAILHPSERVPLRCLVANFRARGGVLVPDPLAIDTGSAIGRGSGRIDLRDESIALTLAGRTRDDPALRIVDPIRVGGTLSKPAIAIAGSDAPSGKPGVGGFFKALGRSIGEAIGLGDKPAPRPAFVPVDCAKLSAAALR</sequence>
<gene>
    <name evidence="3" type="ORF">EWE75_13240</name>
</gene>
<dbReference type="Proteomes" id="UP000292085">
    <property type="component" value="Unassembled WGS sequence"/>
</dbReference>
<dbReference type="PANTHER" id="PTHR30441">
    <property type="entry name" value="DUF748 DOMAIN-CONTAINING PROTEIN"/>
    <property type="match status" value="1"/>
</dbReference>
<proteinExistence type="predicted"/>
<protein>
    <submittedName>
        <fullName evidence="3">AsmA family protein</fullName>
    </submittedName>
</protein>
<comment type="caution">
    <text evidence="3">The sequence shown here is derived from an EMBL/GenBank/DDBJ whole genome shotgun (WGS) entry which is preliminary data.</text>
</comment>
<dbReference type="InterPro" id="IPR007844">
    <property type="entry name" value="AsmA"/>
</dbReference>
<name>A0A4Q6XVP7_9SPHN</name>
<reference evidence="3 4" key="1">
    <citation type="submission" date="2019-02" db="EMBL/GenBank/DDBJ databases">
        <authorList>
            <person name="Li Y."/>
        </authorList>
    </citation>
    <scope>NUCLEOTIDE SEQUENCE [LARGE SCALE GENOMIC DNA]</scope>
    <source>
        <strain evidence="3 4">3-7</strain>
    </source>
</reference>
<dbReference type="GO" id="GO:0090313">
    <property type="term" value="P:regulation of protein targeting to membrane"/>
    <property type="evidence" value="ECO:0007669"/>
    <property type="project" value="TreeGrafter"/>
</dbReference>
<keyword evidence="4" id="KW-1185">Reference proteome</keyword>
<evidence type="ECO:0000313" key="3">
    <source>
        <dbReference type="EMBL" id="RZF64011.1"/>
    </source>
</evidence>
<organism evidence="3 4">
    <name type="scientific">Sphingomonas populi</name>
    <dbReference type="NCBI Taxonomy" id="2484750"/>
    <lineage>
        <taxon>Bacteria</taxon>
        <taxon>Pseudomonadati</taxon>
        <taxon>Pseudomonadota</taxon>
        <taxon>Alphaproteobacteria</taxon>
        <taxon>Sphingomonadales</taxon>
        <taxon>Sphingomonadaceae</taxon>
        <taxon>Sphingomonas</taxon>
    </lineage>
</organism>
<keyword evidence="1" id="KW-0472">Membrane</keyword>
<dbReference type="EMBL" id="SGIS01000019">
    <property type="protein sequence ID" value="RZF64011.1"/>
    <property type="molecule type" value="Genomic_DNA"/>
</dbReference>
<evidence type="ECO:0000313" key="4">
    <source>
        <dbReference type="Proteomes" id="UP000292085"/>
    </source>
</evidence>
<accession>A0A4Q6XVP7</accession>
<feature type="transmembrane region" description="Helical" evidence="1">
    <location>
        <begin position="12"/>
        <end position="37"/>
    </location>
</feature>
<dbReference type="OrthoDB" id="7578660at2"/>
<dbReference type="Pfam" id="PF05170">
    <property type="entry name" value="AsmA"/>
    <property type="match status" value="1"/>
</dbReference>
<keyword evidence="1" id="KW-1133">Transmembrane helix</keyword>
<dbReference type="PANTHER" id="PTHR30441:SF4">
    <property type="entry name" value="PROTEIN ASMA"/>
    <property type="match status" value="1"/>
</dbReference>
<evidence type="ECO:0000256" key="1">
    <source>
        <dbReference type="SAM" id="Phobius"/>
    </source>
</evidence>
<feature type="domain" description="AsmA" evidence="2">
    <location>
        <begin position="334"/>
        <end position="524"/>
    </location>
</feature>
<dbReference type="GO" id="GO:0005886">
    <property type="term" value="C:plasma membrane"/>
    <property type="evidence" value="ECO:0007669"/>
    <property type="project" value="TreeGrafter"/>
</dbReference>